<dbReference type="InterPro" id="IPR015943">
    <property type="entry name" value="WD40/YVTN_repeat-like_dom_sf"/>
</dbReference>
<dbReference type="Pfam" id="PF00400">
    <property type="entry name" value="WD40"/>
    <property type="match status" value="1"/>
</dbReference>
<dbReference type="PROSITE" id="PS50082">
    <property type="entry name" value="WD_REPEATS_2"/>
    <property type="match status" value="1"/>
</dbReference>
<keyword evidence="2" id="KW-0677">Repeat</keyword>
<dbReference type="PANTHER" id="PTHR15574:SF43">
    <property type="entry name" value="DDB1- AND CUL4-ASSOCIATED FACTOR 5"/>
    <property type="match status" value="1"/>
</dbReference>
<dbReference type="GO" id="GO:0005737">
    <property type="term" value="C:cytoplasm"/>
    <property type="evidence" value="ECO:0007669"/>
    <property type="project" value="TreeGrafter"/>
</dbReference>
<dbReference type="InterPro" id="IPR045151">
    <property type="entry name" value="DCAF8"/>
</dbReference>
<sequence length="408" mass="46067">MAHDASVQRIDQCPVNDNIVLSASQDGTIKLWDFRTGGDDQGTIMTRAEINEVEFHPTMPTAFVSCDARGHVLLRDMRTAFGASYSQDYDAHDNYTQKNFLVQYSATLSKSDRIAHPDISSVTFSPYGQYLVATIARYLPTIYDVFDGKPIGVFGSNEMKAASTPWSVELQANMAELVDDDEDDSELEDDGNQLNRQSNNLWPPATPGYKNYCTMKHGHFGGPGGNYYLAGSDDFRIYSWKIPDIDYLRENIIEESMNFDSEQIAFVHEGKRVLPTSCFAPEFVLEAKAFEGVEKWIRCHSPFPSGNEDDVAKPFRLRRRYDLTPSMRRAIIADAAQGVSTTVELAVQVDDMRITREASERETFDDVRTLAMFDMLAKDANEDLTWKEFEVSGEDDSETESTESFMSY</sequence>
<dbReference type="Proteomes" id="UP000242875">
    <property type="component" value="Unassembled WGS sequence"/>
</dbReference>
<comment type="caution">
    <text evidence="5">The sequence shown here is derived from an EMBL/GenBank/DDBJ whole genome shotgun (WGS) entry which is preliminary data.</text>
</comment>
<dbReference type="InterPro" id="IPR019775">
    <property type="entry name" value="WD40_repeat_CS"/>
</dbReference>
<gene>
    <name evidence="5" type="ORF">BZG36_05204</name>
</gene>
<evidence type="ECO:0000256" key="2">
    <source>
        <dbReference type="ARBA" id="ARBA00022737"/>
    </source>
</evidence>
<dbReference type="GO" id="GO:0080008">
    <property type="term" value="C:Cul4-RING E3 ubiquitin ligase complex"/>
    <property type="evidence" value="ECO:0007669"/>
    <property type="project" value="TreeGrafter"/>
</dbReference>
<accession>A0A261XTH4</accession>
<protein>
    <submittedName>
        <fullName evidence="5">Uncharacterized protein</fullName>
    </submittedName>
</protein>
<reference evidence="5 6" key="1">
    <citation type="journal article" date="2017" name="Mycologia">
        <title>Bifiguratus adelaidae, gen. et sp. nov., a new member of Mucoromycotina in endophytic and soil-dwelling habitats.</title>
        <authorList>
            <person name="Torres-Cruz T.J."/>
            <person name="Billingsley Tobias T.L."/>
            <person name="Almatruk M."/>
            <person name="Hesse C."/>
            <person name="Kuske C.R."/>
            <person name="Desiro A."/>
            <person name="Benucci G.M."/>
            <person name="Bonito G."/>
            <person name="Stajich J.E."/>
            <person name="Dunlap C."/>
            <person name="Arnold A.E."/>
            <person name="Porras-Alfaro A."/>
        </authorList>
    </citation>
    <scope>NUCLEOTIDE SEQUENCE [LARGE SCALE GENOMIC DNA]</scope>
    <source>
        <strain evidence="5 6">AZ0501</strain>
    </source>
</reference>
<dbReference type="AlphaFoldDB" id="A0A261XTH4"/>
<dbReference type="PANTHER" id="PTHR15574">
    <property type="entry name" value="WD REPEAT DOMAIN-CONTAINING FAMILY"/>
    <property type="match status" value="1"/>
</dbReference>
<dbReference type="GO" id="GO:0045717">
    <property type="term" value="P:negative regulation of fatty acid biosynthetic process"/>
    <property type="evidence" value="ECO:0007669"/>
    <property type="project" value="TreeGrafter"/>
</dbReference>
<feature type="region of interest" description="Disordered" evidence="4">
    <location>
        <begin position="180"/>
        <end position="200"/>
    </location>
</feature>
<feature type="compositionally biased region" description="Acidic residues" evidence="4">
    <location>
        <begin position="180"/>
        <end position="191"/>
    </location>
</feature>
<dbReference type="OrthoDB" id="4869960at2759"/>
<keyword evidence="1 3" id="KW-0853">WD repeat</keyword>
<dbReference type="SUPFAM" id="SSF50978">
    <property type="entry name" value="WD40 repeat-like"/>
    <property type="match status" value="1"/>
</dbReference>
<dbReference type="Gene3D" id="2.130.10.10">
    <property type="entry name" value="YVTN repeat-like/Quinoprotein amine dehydrogenase"/>
    <property type="match status" value="1"/>
</dbReference>
<evidence type="ECO:0000256" key="4">
    <source>
        <dbReference type="SAM" id="MobiDB-lite"/>
    </source>
</evidence>
<proteinExistence type="predicted"/>
<evidence type="ECO:0000256" key="1">
    <source>
        <dbReference type="ARBA" id="ARBA00022574"/>
    </source>
</evidence>
<name>A0A261XTH4_9FUNG</name>
<keyword evidence="6" id="KW-1185">Reference proteome</keyword>
<dbReference type="PROSITE" id="PS00678">
    <property type="entry name" value="WD_REPEATS_1"/>
    <property type="match status" value="1"/>
</dbReference>
<dbReference type="PROSITE" id="PS50294">
    <property type="entry name" value="WD_REPEATS_REGION"/>
    <property type="match status" value="1"/>
</dbReference>
<organism evidence="5 6">
    <name type="scientific">Bifiguratus adelaidae</name>
    <dbReference type="NCBI Taxonomy" id="1938954"/>
    <lineage>
        <taxon>Eukaryota</taxon>
        <taxon>Fungi</taxon>
        <taxon>Fungi incertae sedis</taxon>
        <taxon>Mucoromycota</taxon>
        <taxon>Mucoromycotina</taxon>
        <taxon>Endogonomycetes</taxon>
        <taxon>Endogonales</taxon>
        <taxon>Endogonales incertae sedis</taxon>
        <taxon>Bifiguratus</taxon>
    </lineage>
</organism>
<feature type="repeat" description="WD" evidence="3">
    <location>
        <begin position="1"/>
        <end position="37"/>
    </location>
</feature>
<dbReference type="InterPro" id="IPR001680">
    <property type="entry name" value="WD40_rpt"/>
</dbReference>
<evidence type="ECO:0000313" key="5">
    <source>
        <dbReference type="EMBL" id="OZJ01652.1"/>
    </source>
</evidence>
<evidence type="ECO:0000256" key="3">
    <source>
        <dbReference type="PROSITE-ProRule" id="PRU00221"/>
    </source>
</evidence>
<dbReference type="EMBL" id="MVBO01000275">
    <property type="protein sequence ID" value="OZJ01652.1"/>
    <property type="molecule type" value="Genomic_DNA"/>
</dbReference>
<dbReference type="InterPro" id="IPR036322">
    <property type="entry name" value="WD40_repeat_dom_sf"/>
</dbReference>
<evidence type="ECO:0000313" key="6">
    <source>
        <dbReference type="Proteomes" id="UP000242875"/>
    </source>
</evidence>